<dbReference type="PANTHER" id="PTHR40084">
    <property type="entry name" value="PHOSPHOHYDROLASE, PHP FAMILY"/>
    <property type="match status" value="1"/>
</dbReference>
<evidence type="ECO:0008006" key="2">
    <source>
        <dbReference type="Google" id="ProtNLM"/>
    </source>
</evidence>
<dbReference type="AlphaFoldDB" id="X1NDS5"/>
<comment type="caution">
    <text evidence="1">The sequence shown here is derived from an EMBL/GenBank/DDBJ whole genome shotgun (WGS) entry which is preliminary data.</text>
</comment>
<proteinExistence type="predicted"/>
<evidence type="ECO:0000313" key="1">
    <source>
        <dbReference type="EMBL" id="GAI24945.1"/>
    </source>
</evidence>
<dbReference type="CDD" id="cd19067">
    <property type="entry name" value="PfuEndoQ-like"/>
    <property type="match status" value="1"/>
</dbReference>
<reference evidence="1" key="1">
    <citation type="journal article" date="2014" name="Front. Microbiol.">
        <title>High frequency of phylogenetically diverse reductive dehalogenase-homologous genes in deep subseafloor sedimentary metagenomes.</title>
        <authorList>
            <person name="Kawai M."/>
            <person name="Futagami T."/>
            <person name="Toyoda A."/>
            <person name="Takaki Y."/>
            <person name="Nishi S."/>
            <person name="Hori S."/>
            <person name="Arai W."/>
            <person name="Tsubouchi T."/>
            <person name="Morono Y."/>
            <person name="Uchiyama I."/>
            <person name="Ito T."/>
            <person name="Fujiyama A."/>
            <person name="Inagaki F."/>
            <person name="Takami H."/>
        </authorList>
    </citation>
    <scope>NUCLEOTIDE SEQUENCE</scope>
    <source>
        <strain evidence="1">Expedition CK06-06</strain>
    </source>
</reference>
<dbReference type="EMBL" id="BARV01016263">
    <property type="protein sequence ID" value="GAI24945.1"/>
    <property type="molecule type" value="Genomic_DNA"/>
</dbReference>
<accession>X1NDS5</accession>
<name>X1NDS5_9ZZZZ</name>
<gene>
    <name evidence="1" type="ORF">S06H3_27948</name>
</gene>
<organism evidence="1">
    <name type="scientific">marine sediment metagenome</name>
    <dbReference type="NCBI Taxonomy" id="412755"/>
    <lineage>
        <taxon>unclassified sequences</taxon>
        <taxon>metagenomes</taxon>
        <taxon>ecological metagenomes</taxon>
    </lineage>
</organism>
<protein>
    <recommendedName>
        <fullName evidence="2">DNA helicase UvrD</fullName>
    </recommendedName>
</protein>
<dbReference type="PANTHER" id="PTHR40084:SF1">
    <property type="entry name" value="PHOSPHOTRANSFERASE"/>
    <property type="match status" value="1"/>
</dbReference>
<feature type="non-terminal residue" evidence="1">
    <location>
        <position position="191"/>
    </location>
</feature>
<sequence>MNIEGITEWAKIKGINLLGTGDFTHYQWLAELKAQLKEISYGLYECNGTHFFLTGEVSSIYSQGGKVRKIHTIIFAPSIQIVEGINKELSKIGNLDADGRPILGLPAKDLVGIVLGISKDCFIVPAHIWTPWFSLFGANSGFDDIEECFGEYTKNIHALETGLSSDPLMNWTLSNWIGLLSSLILMPTPRD</sequence>